<evidence type="ECO:0000259" key="5">
    <source>
        <dbReference type="SMART" id="SM01340"/>
    </source>
</evidence>
<dbReference type="EMBL" id="ML732313">
    <property type="protein sequence ID" value="KAB8070136.1"/>
    <property type="molecule type" value="Genomic_DNA"/>
</dbReference>
<dbReference type="FunFam" id="3.30.230.10:FF:000128">
    <property type="entry name" value="DNA mismatch repair protein, putative"/>
    <property type="match status" value="1"/>
</dbReference>
<evidence type="ECO:0000256" key="2">
    <source>
        <dbReference type="ARBA" id="ARBA00022763"/>
    </source>
</evidence>
<dbReference type="SMART" id="SM01340">
    <property type="entry name" value="DNA_mis_repair"/>
    <property type="match status" value="1"/>
</dbReference>
<dbReference type="OrthoDB" id="10263226at2759"/>
<dbReference type="PANTHER" id="PTHR10073">
    <property type="entry name" value="DNA MISMATCH REPAIR PROTEIN MLH, PMS, MUTL"/>
    <property type="match status" value="1"/>
</dbReference>
<feature type="compositionally biased region" description="Low complexity" evidence="4">
    <location>
        <begin position="514"/>
        <end position="536"/>
    </location>
</feature>
<evidence type="ECO:0000256" key="3">
    <source>
        <dbReference type="SAM" id="Coils"/>
    </source>
</evidence>
<accession>A0A5N5WNK6</accession>
<feature type="domain" description="DNA mismatch repair protein S5" evidence="5">
    <location>
        <begin position="219"/>
        <end position="364"/>
    </location>
</feature>
<evidence type="ECO:0000313" key="6">
    <source>
        <dbReference type="EMBL" id="KAB8070136.1"/>
    </source>
</evidence>
<reference evidence="6 7" key="1">
    <citation type="submission" date="2019-04" db="EMBL/GenBank/DDBJ databases">
        <title>Friends and foes A comparative genomics study of 23 Aspergillus species from section Flavi.</title>
        <authorList>
            <consortium name="DOE Joint Genome Institute"/>
            <person name="Kjaerbolling I."/>
            <person name="Vesth T."/>
            <person name="Frisvad J.C."/>
            <person name="Nybo J.L."/>
            <person name="Theobald S."/>
            <person name="Kildgaard S."/>
            <person name="Isbrandt T."/>
            <person name="Kuo A."/>
            <person name="Sato A."/>
            <person name="Lyhne E.K."/>
            <person name="Kogle M.E."/>
            <person name="Wiebenga A."/>
            <person name="Kun R.S."/>
            <person name="Lubbers R.J."/>
            <person name="Makela M.R."/>
            <person name="Barry K."/>
            <person name="Chovatia M."/>
            <person name="Clum A."/>
            <person name="Daum C."/>
            <person name="Haridas S."/>
            <person name="He G."/>
            <person name="LaButti K."/>
            <person name="Lipzen A."/>
            <person name="Mondo S."/>
            <person name="Riley R."/>
            <person name="Salamov A."/>
            <person name="Simmons B.A."/>
            <person name="Magnuson J.K."/>
            <person name="Henrissat B."/>
            <person name="Mortensen U.H."/>
            <person name="Larsen T.O."/>
            <person name="Devries R.P."/>
            <person name="Grigoriev I.V."/>
            <person name="Machida M."/>
            <person name="Baker S.E."/>
            <person name="Andersen M.R."/>
        </authorList>
    </citation>
    <scope>NUCLEOTIDE SEQUENCE [LARGE SCALE GENOMIC DNA]</scope>
    <source>
        <strain evidence="6 7">CBS 151.66</strain>
    </source>
</reference>
<dbReference type="PANTHER" id="PTHR10073:SF41">
    <property type="entry name" value="MISMATCH REPAIR PROTEIN, PUTATIVE (AFU_ORTHOLOGUE AFUA_8G05820)-RELATED"/>
    <property type="match status" value="1"/>
</dbReference>
<name>A0A5N5WNK6_9EURO</name>
<proteinExistence type="inferred from homology"/>
<feature type="region of interest" description="Disordered" evidence="4">
    <location>
        <begin position="365"/>
        <end position="384"/>
    </location>
</feature>
<comment type="similarity">
    <text evidence="1">Belongs to the DNA mismatch repair MutL/HexB family.</text>
</comment>
<dbReference type="GO" id="GO:0030983">
    <property type="term" value="F:mismatched DNA binding"/>
    <property type="evidence" value="ECO:0007669"/>
    <property type="project" value="InterPro"/>
</dbReference>
<dbReference type="GO" id="GO:0006298">
    <property type="term" value="P:mismatch repair"/>
    <property type="evidence" value="ECO:0007669"/>
    <property type="project" value="InterPro"/>
</dbReference>
<feature type="compositionally biased region" description="Polar residues" evidence="4">
    <location>
        <begin position="612"/>
        <end position="622"/>
    </location>
</feature>
<dbReference type="Proteomes" id="UP000326565">
    <property type="component" value="Unassembled WGS sequence"/>
</dbReference>
<dbReference type="InterPro" id="IPR014762">
    <property type="entry name" value="DNA_mismatch_repair_CS"/>
</dbReference>
<evidence type="ECO:0000256" key="1">
    <source>
        <dbReference type="ARBA" id="ARBA00006082"/>
    </source>
</evidence>
<dbReference type="GO" id="GO:0140664">
    <property type="term" value="F:ATP-dependent DNA damage sensor activity"/>
    <property type="evidence" value="ECO:0007669"/>
    <property type="project" value="InterPro"/>
</dbReference>
<dbReference type="FunFam" id="3.30.565.10:FF:000017">
    <property type="entry name" value="PMS1 homolog 1, mismatch repair system component"/>
    <property type="match status" value="1"/>
</dbReference>
<dbReference type="Gene3D" id="3.30.230.10">
    <property type="match status" value="1"/>
</dbReference>
<keyword evidence="2" id="KW-0227">DNA damage</keyword>
<sequence length="893" mass="97477">MPITALPQATVRAIGSTSVISDACSVVKELLDNALDASATSIGIEISPNTVGVIQVKDNGHGIPSSDHPFVCTRTFTSKIQTVEDLRRLGGKSLGFRGEALASTAEVSGGVTVTTRVEAELVGSSIKYGRTGELISSQHVSHPIGTTVRISDLFRHVPVRRQTALKNSTKTLARIKKLIQIYATAQPSKRLSLKVLKAKNENNNWIYAPAPNATLIDAALKIVGTDVTSNCTLKTWPPDSVMNFEQPQTQLESEFGLVALLPDSGADCAKLSNAGQYLSIDGRPISSSRGIGQDISKLYKSYLRSAFSRSEGSPSITDPFLCLHMQCPEASYDVNIEPAKDDVLFEDPQRLLTLVEDLFQNIYGEKEAPREKRTNPGKGKDAISNNGAFDLLLARKSQPEDFQSPVNSDSGPRSGFVTARFLGQSAEPLPRSRMTDGQSSNSRISEGSGTESRRGSKDPEFLIPWSIKRCNAPFRQIDNSRVQRTAINKLLVNGPGQASTNSRRSSHETPRRYSASSFLPSPSASTASTSGSPSDTQASQIPQMTPTPRGHDDATRALRELARERYGNGALDTWFGKTTQASLSRMVAKEQSGDDQEIPSLSQPAHEIFRSQGLSSSESGENTNREIDVPRISSSNAAGSSLHQTQSSTIASPGPTLELAGRRQEFPVLEQWSSRLHTLSNNGTNTDLENALDFENRKREAIQKRREQLKGHSKLSTSTNSPHLSRYLAARAALQTDSITTSRDQDSSTANELVVKPVLNPHDPRSFLIRSQNKNRHDELSKGHKVRRVNTSRLPFEKIPEGYELHDISVSLTVDLPALTTLSENSFENDLYTQCGEQFEAFHACGSQSDLISLWASRLSALVRNNYKTKEGSGIPAPEFDFSALTPDFERLS</sequence>
<dbReference type="InterPro" id="IPR038973">
    <property type="entry name" value="MutL/Mlh/Pms-like"/>
</dbReference>
<dbReference type="AlphaFoldDB" id="A0A5N5WNK6"/>
<dbReference type="InterPro" id="IPR013507">
    <property type="entry name" value="DNA_mismatch_S5_2-like"/>
</dbReference>
<dbReference type="GO" id="GO:0005524">
    <property type="term" value="F:ATP binding"/>
    <property type="evidence" value="ECO:0007669"/>
    <property type="project" value="InterPro"/>
</dbReference>
<dbReference type="InterPro" id="IPR020568">
    <property type="entry name" value="Ribosomal_Su5_D2-typ_SF"/>
</dbReference>
<gene>
    <name evidence="6" type="ORF">BDV29DRAFT_38597</name>
</gene>
<dbReference type="InterPro" id="IPR036890">
    <property type="entry name" value="HATPase_C_sf"/>
</dbReference>
<dbReference type="NCBIfam" id="TIGR00585">
    <property type="entry name" value="mutl"/>
    <property type="match status" value="1"/>
</dbReference>
<dbReference type="Pfam" id="PF02518">
    <property type="entry name" value="HATPase_c"/>
    <property type="match status" value="1"/>
</dbReference>
<protein>
    <recommendedName>
        <fullName evidence="5">DNA mismatch repair protein S5 domain-containing protein</fullName>
    </recommendedName>
</protein>
<feature type="region of interest" description="Disordered" evidence="4">
    <location>
        <begin position="490"/>
        <end position="552"/>
    </location>
</feature>
<dbReference type="InterPro" id="IPR002099">
    <property type="entry name" value="MutL/Mlh/PMS"/>
</dbReference>
<feature type="compositionally biased region" description="Polar residues" evidence="4">
    <location>
        <begin position="537"/>
        <end position="546"/>
    </location>
</feature>
<dbReference type="InterPro" id="IPR014721">
    <property type="entry name" value="Ribsml_uS5_D2-typ_fold_subgr"/>
</dbReference>
<feature type="region of interest" description="Disordered" evidence="4">
    <location>
        <begin position="610"/>
        <end position="656"/>
    </location>
</feature>
<dbReference type="Gene3D" id="3.30.565.10">
    <property type="entry name" value="Histidine kinase-like ATPase, C-terminal domain"/>
    <property type="match status" value="1"/>
</dbReference>
<dbReference type="GO" id="GO:0032389">
    <property type="term" value="C:MutLalpha complex"/>
    <property type="evidence" value="ECO:0007669"/>
    <property type="project" value="TreeGrafter"/>
</dbReference>
<dbReference type="SUPFAM" id="SSF54211">
    <property type="entry name" value="Ribosomal protein S5 domain 2-like"/>
    <property type="match status" value="1"/>
</dbReference>
<feature type="compositionally biased region" description="Basic and acidic residues" evidence="4">
    <location>
        <begin position="365"/>
        <end position="381"/>
    </location>
</feature>
<dbReference type="GO" id="GO:0016887">
    <property type="term" value="F:ATP hydrolysis activity"/>
    <property type="evidence" value="ECO:0007669"/>
    <property type="project" value="InterPro"/>
</dbReference>
<feature type="compositionally biased region" description="Basic and acidic residues" evidence="4">
    <location>
        <begin position="451"/>
        <end position="460"/>
    </location>
</feature>
<dbReference type="Pfam" id="PF01119">
    <property type="entry name" value="DNA_mis_repair"/>
    <property type="match status" value="1"/>
</dbReference>
<dbReference type="GO" id="GO:0061982">
    <property type="term" value="P:meiosis I cell cycle process"/>
    <property type="evidence" value="ECO:0007669"/>
    <property type="project" value="UniProtKB-ARBA"/>
</dbReference>
<feature type="region of interest" description="Disordered" evidence="4">
    <location>
        <begin position="423"/>
        <end position="460"/>
    </location>
</feature>
<keyword evidence="3" id="KW-0175">Coiled coil</keyword>
<dbReference type="InterPro" id="IPR003594">
    <property type="entry name" value="HATPase_dom"/>
</dbReference>
<organism evidence="6 7">
    <name type="scientific">Aspergillus leporis</name>
    <dbReference type="NCBI Taxonomy" id="41062"/>
    <lineage>
        <taxon>Eukaryota</taxon>
        <taxon>Fungi</taxon>
        <taxon>Dikarya</taxon>
        <taxon>Ascomycota</taxon>
        <taxon>Pezizomycotina</taxon>
        <taxon>Eurotiomycetes</taxon>
        <taxon>Eurotiomycetidae</taxon>
        <taxon>Eurotiales</taxon>
        <taxon>Aspergillaceae</taxon>
        <taxon>Aspergillus</taxon>
        <taxon>Aspergillus subgen. Circumdati</taxon>
    </lineage>
</organism>
<evidence type="ECO:0000313" key="7">
    <source>
        <dbReference type="Proteomes" id="UP000326565"/>
    </source>
</evidence>
<feature type="compositionally biased region" description="Polar residues" evidence="4">
    <location>
        <begin position="632"/>
        <end position="651"/>
    </location>
</feature>
<evidence type="ECO:0000256" key="4">
    <source>
        <dbReference type="SAM" id="MobiDB-lite"/>
    </source>
</evidence>
<dbReference type="PROSITE" id="PS00058">
    <property type="entry name" value="DNA_MISMATCH_REPAIR_1"/>
    <property type="match status" value="1"/>
</dbReference>
<feature type="coiled-coil region" evidence="3">
    <location>
        <begin position="685"/>
        <end position="712"/>
    </location>
</feature>
<keyword evidence="7" id="KW-1185">Reference proteome</keyword>
<dbReference type="SUPFAM" id="SSF55874">
    <property type="entry name" value="ATPase domain of HSP90 chaperone/DNA topoisomerase II/histidine kinase"/>
    <property type="match status" value="1"/>
</dbReference>